<dbReference type="PANTHER" id="PTHR11575:SF46">
    <property type="entry name" value="PROTEIN USHA"/>
    <property type="match status" value="1"/>
</dbReference>
<dbReference type="AlphaFoldDB" id="A0A5H5N6W2"/>
<dbReference type="Pfam" id="PF00149">
    <property type="entry name" value="Metallophos"/>
    <property type="match status" value="1"/>
</dbReference>
<dbReference type="GO" id="GO:0046872">
    <property type="term" value="F:metal ion binding"/>
    <property type="evidence" value="ECO:0007669"/>
    <property type="project" value="UniProtKB-KW"/>
</dbReference>
<evidence type="ECO:0000259" key="9">
    <source>
        <dbReference type="Pfam" id="PF02872"/>
    </source>
</evidence>
<organism evidence="10">
    <name type="scientific">Salmonella enterica subsp. enterica serovar Hull</name>
    <dbReference type="NCBI Taxonomy" id="1403564"/>
    <lineage>
        <taxon>Bacteria</taxon>
        <taxon>Pseudomonadati</taxon>
        <taxon>Pseudomonadota</taxon>
        <taxon>Gammaproteobacteria</taxon>
        <taxon>Enterobacterales</taxon>
        <taxon>Enterobacteriaceae</taxon>
        <taxon>Salmonella</taxon>
    </lineage>
</organism>
<dbReference type="EMBL" id="AAJEEO010000002">
    <property type="protein sequence ID" value="ECK9660210.1"/>
    <property type="molecule type" value="Genomic_DNA"/>
</dbReference>
<feature type="domain" description="5'-Nucleotidase C-terminal" evidence="9">
    <location>
        <begin position="364"/>
        <end position="507"/>
    </location>
</feature>
<dbReference type="InterPro" id="IPR004843">
    <property type="entry name" value="Calcineurin-like_PHP"/>
</dbReference>
<dbReference type="InterPro" id="IPR006146">
    <property type="entry name" value="5'-Nucleotdase_CS"/>
</dbReference>
<evidence type="ECO:0000256" key="5">
    <source>
        <dbReference type="ARBA" id="ARBA00022741"/>
    </source>
</evidence>
<keyword evidence="3" id="KW-0479">Metal-binding</keyword>
<dbReference type="FunFam" id="3.90.780.10:FF:000003">
    <property type="entry name" value="Protein UshA"/>
    <property type="match status" value="1"/>
</dbReference>
<comment type="similarity">
    <text evidence="2 7">Belongs to the 5'-nucleotidase family.</text>
</comment>
<proteinExistence type="inferred from homology"/>
<dbReference type="Pfam" id="PF02872">
    <property type="entry name" value="5_nucleotid_C"/>
    <property type="match status" value="1"/>
</dbReference>
<dbReference type="GO" id="GO:0030288">
    <property type="term" value="C:outer membrane-bounded periplasmic space"/>
    <property type="evidence" value="ECO:0007669"/>
    <property type="project" value="TreeGrafter"/>
</dbReference>
<dbReference type="GO" id="GO:0008253">
    <property type="term" value="F:5'-nucleotidase activity"/>
    <property type="evidence" value="ECO:0007669"/>
    <property type="project" value="TreeGrafter"/>
</dbReference>
<dbReference type="SUPFAM" id="SSF55816">
    <property type="entry name" value="5'-nucleotidase (syn. UDP-sugar hydrolase), C-terminal domain"/>
    <property type="match status" value="1"/>
</dbReference>
<name>A0A5H5N6W2_SALET</name>
<feature type="signal peptide" evidence="7">
    <location>
        <begin position="1"/>
        <end position="25"/>
    </location>
</feature>
<comment type="caution">
    <text evidence="10">The sequence shown here is derived from an EMBL/GenBank/DDBJ whole genome shotgun (WGS) entry which is preliminary data.</text>
</comment>
<dbReference type="Gene3D" id="3.60.21.10">
    <property type="match status" value="1"/>
</dbReference>
<dbReference type="SUPFAM" id="SSF56300">
    <property type="entry name" value="Metallo-dependent phosphatases"/>
    <property type="match status" value="1"/>
</dbReference>
<evidence type="ECO:0000256" key="2">
    <source>
        <dbReference type="ARBA" id="ARBA00006654"/>
    </source>
</evidence>
<evidence type="ECO:0000313" key="11">
    <source>
        <dbReference type="EMBL" id="ECK9660210.1"/>
    </source>
</evidence>
<dbReference type="Gene3D" id="3.90.780.10">
    <property type="entry name" value="5'-Nucleotidase, C-terminal domain"/>
    <property type="match status" value="1"/>
</dbReference>
<dbReference type="InterPro" id="IPR006179">
    <property type="entry name" value="5_nucleotidase/apyrase"/>
</dbReference>
<keyword evidence="4 7" id="KW-0732">Signal</keyword>
<sequence length="550" mass="60557">MKFLKRGVVLALLAAFALTTQPAQAYEKDKTYKITILHTNDHHGHFWRSEYGEYGLAAQKTLVDSIRKEVAQEGGSVLLLSGGDINTGVPESDLQDAEPDFRGMNLIGYDAMAVGNHEFDNPLTVLRQQEKWAKFPFLSANIYQKSTGERLFKPWAIFTRQDIKIAVIGLTTDDTAKIGNPEYFTDIEFRKPAEEAKVVIQELNMNEKPDVIIATTHMGHYDNGDHGSNAPGDVEMARSLPAGSLAMIVGGHSQDPVCMASENKKQVNYVPGTPCAPDKQNGIWIVQAHEWGKYVGRADFEFRNGEMKMVNYQLIPVNLKKKVTWDNGKSERVLYTPEIAENPQMLSLLTPFQNKGKAQLEVKIGSVNGLLEGDRSKVRFVQTNMGRVILAAQIARTGADFGVMSGGGIRDSIEAGDITYKSVLKVQPFGNIVVYADMSGKEVVDYLTAVAQMKPDSGAYPQFANVSFVAKEGKLTDLKIKGEPVDPAKTYRMATLSFNATGGDGYPRIDNKPGYVNTGFIDAEVLKEFIQQNSPLDAAAFTPKGEVSWL</sequence>
<protein>
    <submittedName>
        <fullName evidence="10">Bifunctional UDP-sugar hydrolase/5'-nucleotidase</fullName>
    </submittedName>
</protein>
<keyword evidence="5 7" id="KW-0547">Nucleotide-binding</keyword>
<dbReference type="GO" id="GO:0000166">
    <property type="term" value="F:nucleotide binding"/>
    <property type="evidence" value="ECO:0007669"/>
    <property type="project" value="UniProtKB-KW"/>
</dbReference>
<dbReference type="PROSITE" id="PS00786">
    <property type="entry name" value="5_NUCLEOTIDASE_2"/>
    <property type="match status" value="1"/>
</dbReference>
<dbReference type="GO" id="GO:0009166">
    <property type="term" value="P:nucleotide catabolic process"/>
    <property type="evidence" value="ECO:0007669"/>
    <property type="project" value="InterPro"/>
</dbReference>
<feature type="domain" description="Calcineurin-like phosphoesterase" evidence="8">
    <location>
        <begin position="35"/>
        <end position="253"/>
    </location>
</feature>
<evidence type="ECO:0000256" key="7">
    <source>
        <dbReference type="RuleBase" id="RU362119"/>
    </source>
</evidence>
<dbReference type="InterPro" id="IPR008334">
    <property type="entry name" value="5'-Nucleotdase_C"/>
</dbReference>
<evidence type="ECO:0000256" key="6">
    <source>
        <dbReference type="ARBA" id="ARBA00022764"/>
    </source>
</evidence>
<dbReference type="PRINTS" id="PR01607">
    <property type="entry name" value="APYRASEFAMLY"/>
</dbReference>
<keyword evidence="7 10" id="KW-0378">Hydrolase</keyword>
<dbReference type="GO" id="GO:0008768">
    <property type="term" value="F:UDP-sugar diphosphatase activity"/>
    <property type="evidence" value="ECO:0007669"/>
    <property type="project" value="TreeGrafter"/>
</dbReference>
<dbReference type="EMBL" id="AAHSMS010000014">
    <property type="protein sequence ID" value="EBZ8648993.1"/>
    <property type="molecule type" value="Genomic_DNA"/>
</dbReference>
<dbReference type="InterPro" id="IPR029052">
    <property type="entry name" value="Metallo-depent_PP-like"/>
</dbReference>
<evidence type="ECO:0000256" key="4">
    <source>
        <dbReference type="ARBA" id="ARBA00022729"/>
    </source>
</evidence>
<gene>
    <name evidence="10" type="ORF">EHB58_12385</name>
    <name evidence="11" type="ORF">FE762_03135</name>
</gene>
<evidence type="ECO:0000256" key="3">
    <source>
        <dbReference type="ARBA" id="ARBA00022723"/>
    </source>
</evidence>
<evidence type="ECO:0000256" key="1">
    <source>
        <dbReference type="ARBA" id="ARBA00004418"/>
    </source>
</evidence>
<dbReference type="PANTHER" id="PTHR11575">
    <property type="entry name" value="5'-NUCLEOTIDASE-RELATED"/>
    <property type="match status" value="1"/>
</dbReference>
<accession>A0A5H5N6W2</accession>
<evidence type="ECO:0000313" key="10">
    <source>
        <dbReference type="EMBL" id="EBZ8648993.1"/>
    </source>
</evidence>
<keyword evidence="6" id="KW-0574">Periplasm</keyword>
<comment type="subcellular location">
    <subcellularLocation>
        <location evidence="1">Periplasm</location>
    </subcellularLocation>
</comment>
<reference evidence="10" key="1">
    <citation type="submission" date="2018-11" db="EMBL/GenBank/DDBJ databases">
        <authorList>
            <person name="Ashton P.M."/>
            <person name="Dallman T."/>
            <person name="Nair S."/>
            <person name="De Pinna E."/>
            <person name="Peters T."/>
            <person name="Grant K."/>
        </authorList>
    </citation>
    <scope>NUCLEOTIDE SEQUENCE</scope>
    <source>
        <strain evidence="10">638096</strain>
        <strain evidence="11">741676</strain>
    </source>
</reference>
<dbReference type="NCBIfam" id="NF007109">
    <property type="entry name" value="PRK09558.1"/>
    <property type="match status" value="1"/>
</dbReference>
<dbReference type="PROSITE" id="PS00785">
    <property type="entry name" value="5_NUCLEOTIDASE_1"/>
    <property type="match status" value="1"/>
</dbReference>
<dbReference type="CDD" id="cd07405">
    <property type="entry name" value="MPP_UshA_N"/>
    <property type="match status" value="1"/>
</dbReference>
<dbReference type="InterPro" id="IPR036907">
    <property type="entry name" value="5'-Nucleotdase_C_sf"/>
</dbReference>
<evidence type="ECO:0000259" key="8">
    <source>
        <dbReference type="Pfam" id="PF00149"/>
    </source>
</evidence>
<feature type="chain" id="PRO_5036508202" evidence="7">
    <location>
        <begin position="26"/>
        <end position="550"/>
    </location>
</feature>
<dbReference type="FunFam" id="3.60.21.10:FF:000025">
    <property type="entry name" value="Protein UshA"/>
    <property type="match status" value="1"/>
</dbReference>